<protein>
    <submittedName>
        <fullName evidence="2">Uncharacterized protein</fullName>
    </submittedName>
</protein>
<name>A0AA39JX62_ARMTA</name>
<feature type="region of interest" description="Disordered" evidence="1">
    <location>
        <begin position="131"/>
        <end position="151"/>
    </location>
</feature>
<dbReference type="AlphaFoldDB" id="A0AA39JX62"/>
<evidence type="ECO:0000256" key="1">
    <source>
        <dbReference type="SAM" id="MobiDB-lite"/>
    </source>
</evidence>
<evidence type="ECO:0000313" key="2">
    <source>
        <dbReference type="EMBL" id="KAK0449079.1"/>
    </source>
</evidence>
<accession>A0AA39JX62</accession>
<dbReference type="Proteomes" id="UP001175211">
    <property type="component" value="Unassembled WGS sequence"/>
</dbReference>
<dbReference type="GeneID" id="85367028"/>
<evidence type="ECO:0000313" key="3">
    <source>
        <dbReference type="Proteomes" id="UP001175211"/>
    </source>
</evidence>
<proteinExistence type="predicted"/>
<comment type="caution">
    <text evidence="2">The sequence shown here is derived from an EMBL/GenBank/DDBJ whole genome shotgun (WGS) entry which is preliminary data.</text>
</comment>
<dbReference type="EMBL" id="JAUEPS010000039">
    <property type="protein sequence ID" value="KAK0449079.1"/>
    <property type="molecule type" value="Genomic_DNA"/>
</dbReference>
<sequence length="151" mass="16245">MAGNADFLVEALKNAELTPDQWVAIADACDQCPKTIGNSLFLSSQSSTFILSTPSNVERAVYTSSGSTVVPSMPHLSSSRSIISDPVVYNNLQQKLQEIQESASKDSIAFPHLDHAIKSYTNGRRDFVPSASKTAAEDPHQPANSRLPGIL</sequence>
<organism evidence="2 3">
    <name type="scientific">Armillaria tabescens</name>
    <name type="common">Ringless honey mushroom</name>
    <name type="synonym">Agaricus tabescens</name>
    <dbReference type="NCBI Taxonomy" id="1929756"/>
    <lineage>
        <taxon>Eukaryota</taxon>
        <taxon>Fungi</taxon>
        <taxon>Dikarya</taxon>
        <taxon>Basidiomycota</taxon>
        <taxon>Agaricomycotina</taxon>
        <taxon>Agaricomycetes</taxon>
        <taxon>Agaricomycetidae</taxon>
        <taxon>Agaricales</taxon>
        <taxon>Marasmiineae</taxon>
        <taxon>Physalacriaceae</taxon>
        <taxon>Desarmillaria</taxon>
    </lineage>
</organism>
<reference evidence="2" key="1">
    <citation type="submission" date="2023-06" db="EMBL/GenBank/DDBJ databases">
        <authorList>
            <consortium name="Lawrence Berkeley National Laboratory"/>
            <person name="Ahrendt S."/>
            <person name="Sahu N."/>
            <person name="Indic B."/>
            <person name="Wong-Bajracharya J."/>
            <person name="Merenyi Z."/>
            <person name="Ke H.-M."/>
            <person name="Monk M."/>
            <person name="Kocsube S."/>
            <person name="Drula E."/>
            <person name="Lipzen A."/>
            <person name="Balint B."/>
            <person name="Henrissat B."/>
            <person name="Andreopoulos B."/>
            <person name="Martin F.M."/>
            <person name="Harder C.B."/>
            <person name="Rigling D."/>
            <person name="Ford K.L."/>
            <person name="Foster G.D."/>
            <person name="Pangilinan J."/>
            <person name="Papanicolaou A."/>
            <person name="Barry K."/>
            <person name="LaButti K."/>
            <person name="Viragh M."/>
            <person name="Koriabine M."/>
            <person name="Yan M."/>
            <person name="Riley R."/>
            <person name="Champramary S."/>
            <person name="Plett K.L."/>
            <person name="Tsai I.J."/>
            <person name="Slot J."/>
            <person name="Sipos G."/>
            <person name="Plett J."/>
            <person name="Nagy L.G."/>
            <person name="Grigoriev I.V."/>
        </authorList>
    </citation>
    <scope>NUCLEOTIDE SEQUENCE</scope>
    <source>
        <strain evidence="2">CCBAS 213</strain>
    </source>
</reference>
<keyword evidence="3" id="KW-1185">Reference proteome</keyword>
<gene>
    <name evidence="2" type="ORF">EV420DRAFT_791084</name>
</gene>
<dbReference type="RefSeq" id="XP_060326794.1">
    <property type="nucleotide sequence ID" value="XM_060483480.1"/>
</dbReference>